<accession>X1RYW8</accession>
<dbReference type="EMBL" id="BARW01008593">
    <property type="protein sequence ID" value="GAI85853.1"/>
    <property type="molecule type" value="Genomic_DNA"/>
</dbReference>
<gene>
    <name evidence="1" type="ORF">S12H4_17550</name>
</gene>
<proteinExistence type="predicted"/>
<organism evidence="1">
    <name type="scientific">marine sediment metagenome</name>
    <dbReference type="NCBI Taxonomy" id="412755"/>
    <lineage>
        <taxon>unclassified sequences</taxon>
        <taxon>metagenomes</taxon>
        <taxon>ecological metagenomes</taxon>
    </lineage>
</organism>
<dbReference type="AlphaFoldDB" id="X1RYW8"/>
<evidence type="ECO:0000313" key="1">
    <source>
        <dbReference type="EMBL" id="GAI85853.1"/>
    </source>
</evidence>
<name>X1RYW8_9ZZZZ</name>
<comment type="caution">
    <text evidence="1">The sequence shown here is derived from an EMBL/GenBank/DDBJ whole genome shotgun (WGS) entry which is preliminary data.</text>
</comment>
<sequence>MIHVLKAGYFEFQPGDGTNYCVHVVEDMNGGLLVITHYSTWRYYEGDYLKFLHGSENEWTRTALFDYLENASVTLRSMEIEDTL</sequence>
<protein>
    <submittedName>
        <fullName evidence="1">Uncharacterized protein</fullName>
    </submittedName>
</protein>
<reference evidence="1" key="1">
    <citation type="journal article" date="2014" name="Front. Microbiol.">
        <title>High frequency of phylogenetically diverse reductive dehalogenase-homologous genes in deep subseafloor sedimentary metagenomes.</title>
        <authorList>
            <person name="Kawai M."/>
            <person name="Futagami T."/>
            <person name="Toyoda A."/>
            <person name="Takaki Y."/>
            <person name="Nishi S."/>
            <person name="Hori S."/>
            <person name="Arai W."/>
            <person name="Tsubouchi T."/>
            <person name="Morono Y."/>
            <person name="Uchiyama I."/>
            <person name="Ito T."/>
            <person name="Fujiyama A."/>
            <person name="Inagaki F."/>
            <person name="Takami H."/>
        </authorList>
    </citation>
    <scope>NUCLEOTIDE SEQUENCE</scope>
    <source>
        <strain evidence="1">Expedition CK06-06</strain>
    </source>
</reference>